<organism evidence="2 3">
    <name type="scientific">Pseudoalteromonas peptidolytica F12-50-A1</name>
    <dbReference type="NCBI Taxonomy" id="1315280"/>
    <lineage>
        <taxon>Bacteria</taxon>
        <taxon>Pseudomonadati</taxon>
        <taxon>Pseudomonadota</taxon>
        <taxon>Gammaproteobacteria</taxon>
        <taxon>Alteromonadales</taxon>
        <taxon>Pseudoalteromonadaceae</taxon>
        <taxon>Pseudoalteromonas</taxon>
    </lineage>
</organism>
<feature type="region of interest" description="Disordered" evidence="1">
    <location>
        <begin position="1"/>
        <end position="50"/>
    </location>
</feature>
<accession>A0A8I0MSG0</accession>
<dbReference type="RefSeq" id="WP_147389072.1">
    <property type="nucleotide sequence ID" value="NZ_AQHF01000018.1"/>
</dbReference>
<feature type="compositionally biased region" description="Basic and acidic residues" evidence="1">
    <location>
        <begin position="32"/>
        <end position="50"/>
    </location>
</feature>
<evidence type="ECO:0000313" key="2">
    <source>
        <dbReference type="EMBL" id="MBE0344960.1"/>
    </source>
</evidence>
<keyword evidence="3" id="KW-1185">Reference proteome</keyword>
<dbReference type="Proteomes" id="UP000660708">
    <property type="component" value="Unassembled WGS sequence"/>
</dbReference>
<gene>
    <name evidence="2" type="ORF">PPEP_a2657</name>
</gene>
<feature type="compositionally biased region" description="Basic and acidic residues" evidence="1">
    <location>
        <begin position="1"/>
        <end position="10"/>
    </location>
</feature>
<proteinExistence type="predicted"/>
<dbReference type="EMBL" id="AQHF01000018">
    <property type="protein sequence ID" value="MBE0344960.1"/>
    <property type="molecule type" value="Genomic_DNA"/>
</dbReference>
<reference evidence="2 3" key="1">
    <citation type="submission" date="2015-06" db="EMBL/GenBank/DDBJ databases">
        <title>Genome sequence of Pseudoalteromonas peptidolytica.</title>
        <authorList>
            <person name="Xie B.-B."/>
            <person name="Rong J.-C."/>
            <person name="Qin Q.-L."/>
            <person name="Zhang Y.-Z."/>
        </authorList>
    </citation>
    <scope>NUCLEOTIDE SEQUENCE [LARGE SCALE GENOMIC DNA]</scope>
    <source>
        <strain evidence="2 3">F12-50-A1</strain>
    </source>
</reference>
<protein>
    <submittedName>
        <fullName evidence="2">Uncharacterized protein</fullName>
    </submittedName>
</protein>
<evidence type="ECO:0000256" key="1">
    <source>
        <dbReference type="SAM" id="MobiDB-lite"/>
    </source>
</evidence>
<dbReference type="AlphaFoldDB" id="A0A8I0MSG0"/>
<sequence length="635" mass="74350">MNFNNEDFKNKKANQKQNKIEKASKSFNKQLEASERQQQQHEEAKAKAASEKMMLDLEKLVKEAAKQQKISDFKTKSAKKLVSTFRNRLPIDKHFNNKILNVFEANNRTPTKQITGRFSSINYRAMQQGKRSLKTLKNSLTHSLRLQKKDVLEWEDQLTEKNLYFYNNTIYKGDEFNDINQKIFDEIISDKETDLLNQDDIQNKKAIKRLSTSRANYRKKVLTIADDDAFKKVINMLENRSSKLKGNEDEKIALIINKAREMAYKRIENLNLSPAKAEQKKRNFENFINIRDKHIKARSEKRIFSSAQTCLIQESVFKIPHKNGDLSKIEAQEYMQVAQTWFKKAYPNHPVIFGAIHLDETADLSIRSGDNLHFFVNGKNFQTGEYDIRQAQIDFARKEQHRLNKIYDIDFNLDEDNGYRLTDKEMTLIGQIINLSFYTEMQNMLFRHNIALKFLNSTEKSSFEYIQACLQEQLPLSCRTQSRYQMKKEMTEQAQIGLEKTQRLSVKAKQDLRATNETIENKQKLKKELSSNILSKLSKIDLLNKEIESLTKAALKKINYWQRTIEINDIEVNKQFATKEAAEAIDKLNHVSPKVTDRIVKSAVKFESAKDNFIEERFKVSNQLIYKSQNKRNKL</sequence>
<evidence type="ECO:0000313" key="3">
    <source>
        <dbReference type="Proteomes" id="UP000660708"/>
    </source>
</evidence>
<name>A0A8I0MSG0_9GAMM</name>
<comment type="caution">
    <text evidence="2">The sequence shown here is derived from an EMBL/GenBank/DDBJ whole genome shotgun (WGS) entry which is preliminary data.</text>
</comment>